<evidence type="ECO:0000313" key="3">
    <source>
        <dbReference type="Proteomes" id="UP000070620"/>
    </source>
</evidence>
<protein>
    <submittedName>
        <fullName evidence="2">Uncharacterized protein</fullName>
    </submittedName>
</protein>
<feature type="region of interest" description="Disordered" evidence="1">
    <location>
        <begin position="1"/>
        <end position="29"/>
    </location>
</feature>
<dbReference type="AlphaFoldDB" id="A0A136PQP3"/>
<proteinExistence type="predicted"/>
<feature type="region of interest" description="Disordered" evidence="1">
    <location>
        <begin position="335"/>
        <end position="358"/>
    </location>
</feature>
<organism evidence="2 3">
    <name type="scientific">Micromonospora rosaria</name>
    <dbReference type="NCBI Taxonomy" id="47874"/>
    <lineage>
        <taxon>Bacteria</taxon>
        <taxon>Bacillati</taxon>
        <taxon>Actinomycetota</taxon>
        <taxon>Actinomycetes</taxon>
        <taxon>Micromonosporales</taxon>
        <taxon>Micromonosporaceae</taxon>
        <taxon>Micromonospora</taxon>
    </lineage>
</organism>
<dbReference type="RefSeq" id="WP_067367105.1">
    <property type="nucleotide sequence ID" value="NZ_JBIUBN010000009.1"/>
</dbReference>
<dbReference type="Proteomes" id="UP000070620">
    <property type="component" value="Unassembled WGS sequence"/>
</dbReference>
<dbReference type="EMBL" id="LRQV01000059">
    <property type="protein sequence ID" value="KXK60785.1"/>
    <property type="molecule type" value="Genomic_DNA"/>
</dbReference>
<accession>A0A136PQP3</accession>
<keyword evidence="3" id="KW-1185">Reference proteome</keyword>
<evidence type="ECO:0000313" key="2">
    <source>
        <dbReference type="EMBL" id="KXK60785.1"/>
    </source>
</evidence>
<sequence length="389" mass="42478">MHARAREVTETSRSAPAPRRPQRPAGSADVQRLLSLQRTVGNQAVQAMMREDEPGPSRQPAGAWPTASWRDTIEGLRQGNGLLGPANGQMRRYRQNNAQLGPLIDQFVDSLLDPQRSPDDATRVLTQMVELLRRPAPNAPTGRGRTIPSSFPRAVYNNLKETVNAKRLWLGGDHTLHPWPFDADAKKPDYVLGEEPGDLRDETAESYYASVRDVGDHVSVTGMGTLDQVLDRFRQEVAGKVATYPGKQVRVVVDVADNHADRLWDDAPAALRDVFRERLGERSGLDARLVQVDVVLPGGEVITVYDRSGSPPPQSEVEPEVQVVEVAAAPVIDALVSSSPPSPATSTTPLLGDPEAQRDQPVPATLLARLRAWVARFWAALRGAFGQSS</sequence>
<gene>
    <name evidence="2" type="ORF">AWW66_17125</name>
</gene>
<reference evidence="2 3" key="1">
    <citation type="submission" date="2016-01" db="EMBL/GenBank/DDBJ databases">
        <title>Whole genome sequence and analysis of Micromonospora rosaria DSM 803, which can produce antibacterial substance rosamicin.</title>
        <authorList>
            <person name="Yang H."/>
            <person name="He X."/>
            <person name="Zhu D."/>
        </authorList>
    </citation>
    <scope>NUCLEOTIDE SEQUENCE [LARGE SCALE GENOMIC DNA]</scope>
    <source>
        <strain evidence="2 3">DSM 803</strain>
    </source>
</reference>
<dbReference type="OrthoDB" id="9153660at2"/>
<feature type="compositionally biased region" description="Low complexity" evidence="1">
    <location>
        <begin position="12"/>
        <end position="28"/>
    </location>
</feature>
<name>A0A136PQP3_9ACTN</name>
<evidence type="ECO:0000256" key="1">
    <source>
        <dbReference type="SAM" id="MobiDB-lite"/>
    </source>
</evidence>
<comment type="caution">
    <text evidence="2">The sequence shown here is derived from an EMBL/GenBank/DDBJ whole genome shotgun (WGS) entry which is preliminary data.</text>
</comment>
<feature type="compositionally biased region" description="Basic and acidic residues" evidence="1">
    <location>
        <begin position="1"/>
        <end position="10"/>
    </location>
</feature>